<feature type="compositionally biased region" description="Basic and acidic residues" evidence="1">
    <location>
        <begin position="90"/>
        <end position="117"/>
    </location>
</feature>
<feature type="region of interest" description="Disordered" evidence="1">
    <location>
        <begin position="87"/>
        <end position="117"/>
    </location>
</feature>
<dbReference type="Proteomes" id="UP001558613">
    <property type="component" value="Unassembled WGS sequence"/>
</dbReference>
<dbReference type="EMBL" id="JAYMGO010000003">
    <property type="protein sequence ID" value="KAL1278299.1"/>
    <property type="molecule type" value="Genomic_DNA"/>
</dbReference>
<comment type="caution">
    <text evidence="2">The sequence shown here is derived from an EMBL/GenBank/DDBJ whole genome shotgun (WGS) entry which is preliminary data.</text>
</comment>
<gene>
    <name evidence="2" type="ORF">QQF64_024972</name>
</gene>
<accession>A0ABR3NN40</accession>
<protein>
    <submittedName>
        <fullName evidence="2">Uncharacterized protein</fullName>
    </submittedName>
</protein>
<organism evidence="2 3">
    <name type="scientific">Cirrhinus molitorella</name>
    <name type="common">mud carp</name>
    <dbReference type="NCBI Taxonomy" id="172907"/>
    <lineage>
        <taxon>Eukaryota</taxon>
        <taxon>Metazoa</taxon>
        <taxon>Chordata</taxon>
        <taxon>Craniata</taxon>
        <taxon>Vertebrata</taxon>
        <taxon>Euteleostomi</taxon>
        <taxon>Actinopterygii</taxon>
        <taxon>Neopterygii</taxon>
        <taxon>Teleostei</taxon>
        <taxon>Ostariophysi</taxon>
        <taxon>Cypriniformes</taxon>
        <taxon>Cyprinidae</taxon>
        <taxon>Labeoninae</taxon>
        <taxon>Labeonini</taxon>
        <taxon>Cirrhinus</taxon>
    </lineage>
</organism>
<keyword evidence="3" id="KW-1185">Reference proteome</keyword>
<name>A0ABR3NN40_9TELE</name>
<proteinExistence type="predicted"/>
<sequence length="117" mass="12967">MLLLPEWVGNVSHGAEAVLYYSVPVTLGVIERRDTFITVMLGMGEGEKGSCRHATVASSLLTYTQHSASLSDRSCSVCKIKPWHKRRHTRGEPFDGRKEKEKARGKEKEGSCSEKGC</sequence>
<evidence type="ECO:0000256" key="1">
    <source>
        <dbReference type="SAM" id="MobiDB-lite"/>
    </source>
</evidence>
<evidence type="ECO:0000313" key="3">
    <source>
        <dbReference type="Proteomes" id="UP001558613"/>
    </source>
</evidence>
<evidence type="ECO:0000313" key="2">
    <source>
        <dbReference type="EMBL" id="KAL1278299.1"/>
    </source>
</evidence>
<reference evidence="2 3" key="1">
    <citation type="submission" date="2023-09" db="EMBL/GenBank/DDBJ databases">
        <authorList>
            <person name="Wang M."/>
        </authorList>
    </citation>
    <scope>NUCLEOTIDE SEQUENCE [LARGE SCALE GENOMIC DNA]</scope>
    <source>
        <strain evidence="2">GT-2023</strain>
        <tissue evidence="2">Liver</tissue>
    </source>
</reference>